<dbReference type="EMBL" id="FXUL01000002">
    <property type="protein sequence ID" value="SMP49411.1"/>
    <property type="molecule type" value="Genomic_DNA"/>
</dbReference>
<evidence type="ECO:0000313" key="3">
    <source>
        <dbReference type="EMBL" id="SMP49411.1"/>
    </source>
</evidence>
<feature type="signal peptide" evidence="1">
    <location>
        <begin position="1"/>
        <end position="25"/>
    </location>
</feature>
<gene>
    <name evidence="3" type="ORF">SAMN06295970_102246</name>
</gene>
<accession>A0ABY1PVX6</accession>
<comment type="caution">
    <text evidence="3">The sequence shown here is derived from an EMBL/GenBank/DDBJ whole genome shotgun (WGS) entry which is preliminary data.</text>
</comment>
<feature type="domain" description="SGNH hydrolase-type esterase" evidence="2">
    <location>
        <begin position="223"/>
        <end position="409"/>
    </location>
</feature>
<dbReference type="InterPro" id="IPR013830">
    <property type="entry name" value="SGNH_hydro"/>
</dbReference>
<sequence length="422" mass="44204">MTQQTPYPFTRRTALKSIVAATALAVGLFGCGGSDNDTPLESRSYASWTASMLDATQARAGAATPVAQVFSDQSIRHVLRLSLGGDSIRVKVSNLFGKAPITFSGVQVARSTGASSIDVSSSRTVTFSGQPSVTLAAGAELLSDPIALPVTPQTNLAVTMYFASSTTVATVHAVGRQTSYIGAGNQLAAASIPAATTDQRQAYYGLTSVEAASTEQARVVVTFGDSITDGTNSTVDAAKRYPNQLDDRLKAAGQARTGVVNAGISGNRWINDITGPNGNGRFERDVLNVPGVTHTVILLGVNDLRNSFRFPAEAVTTDQLIASMTNAVSRSKAKGLKVLLGTILPCKGEAFCPASVDAQREVVNAWIRNNREVDGIVDFDRAIQNPADPSAINPAYDSGDHLHPNDAGYGVMAATIDLAKLQ</sequence>
<dbReference type="PANTHER" id="PTHR43784">
    <property type="entry name" value="GDSL-LIKE LIPASE/ACYLHYDROLASE, PUTATIVE (AFU_ORTHOLOGUE AFUA_2G00820)-RELATED"/>
    <property type="match status" value="1"/>
</dbReference>
<feature type="chain" id="PRO_5046249245" evidence="1">
    <location>
        <begin position="26"/>
        <end position="422"/>
    </location>
</feature>
<reference evidence="3 4" key="1">
    <citation type="submission" date="2017-05" db="EMBL/GenBank/DDBJ databases">
        <authorList>
            <person name="Varghese N."/>
            <person name="Submissions S."/>
        </authorList>
    </citation>
    <scope>NUCLEOTIDE SEQUENCE [LARGE SCALE GENOMIC DNA]</scope>
    <source>
        <strain evidence="3 4">DSM 26001</strain>
    </source>
</reference>
<evidence type="ECO:0000313" key="4">
    <source>
        <dbReference type="Proteomes" id="UP001158049"/>
    </source>
</evidence>
<dbReference type="SUPFAM" id="SSF52266">
    <property type="entry name" value="SGNH hydrolase"/>
    <property type="match status" value="1"/>
</dbReference>
<organism evidence="3 4">
    <name type="scientific">Noviherbaspirillum suwonense</name>
    <dbReference type="NCBI Taxonomy" id="1224511"/>
    <lineage>
        <taxon>Bacteria</taxon>
        <taxon>Pseudomonadati</taxon>
        <taxon>Pseudomonadota</taxon>
        <taxon>Betaproteobacteria</taxon>
        <taxon>Burkholderiales</taxon>
        <taxon>Oxalobacteraceae</taxon>
        <taxon>Noviherbaspirillum</taxon>
    </lineage>
</organism>
<proteinExistence type="predicted"/>
<dbReference type="Pfam" id="PF13472">
    <property type="entry name" value="Lipase_GDSL_2"/>
    <property type="match status" value="1"/>
</dbReference>
<evidence type="ECO:0000256" key="1">
    <source>
        <dbReference type="SAM" id="SignalP"/>
    </source>
</evidence>
<evidence type="ECO:0000259" key="2">
    <source>
        <dbReference type="Pfam" id="PF13472"/>
    </source>
</evidence>
<name>A0ABY1PVX6_9BURK</name>
<dbReference type="Proteomes" id="UP001158049">
    <property type="component" value="Unassembled WGS sequence"/>
</dbReference>
<dbReference type="RefSeq" id="WP_283441048.1">
    <property type="nucleotide sequence ID" value="NZ_FXUL01000002.1"/>
</dbReference>
<keyword evidence="4" id="KW-1185">Reference proteome</keyword>
<dbReference type="InterPro" id="IPR053140">
    <property type="entry name" value="GDSL_Rv0518-like"/>
</dbReference>
<dbReference type="CDD" id="cd01830">
    <property type="entry name" value="XynE_like"/>
    <property type="match status" value="1"/>
</dbReference>
<dbReference type="InterPro" id="IPR036514">
    <property type="entry name" value="SGNH_hydro_sf"/>
</dbReference>
<keyword evidence="1" id="KW-0732">Signal</keyword>
<dbReference type="PANTHER" id="PTHR43784:SF2">
    <property type="entry name" value="GDSL-LIKE LIPASE_ACYLHYDROLASE, PUTATIVE (AFU_ORTHOLOGUE AFUA_2G00820)-RELATED"/>
    <property type="match status" value="1"/>
</dbReference>
<protein>
    <submittedName>
        <fullName evidence="3">Lysophospholipase L1</fullName>
    </submittedName>
</protein>
<dbReference type="Gene3D" id="3.40.50.1110">
    <property type="entry name" value="SGNH hydrolase"/>
    <property type="match status" value="1"/>
</dbReference>